<dbReference type="Proteomes" id="UP000285961">
    <property type="component" value="Unassembled WGS sequence"/>
</dbReference>
<dbReference type="PANTHER" id="PTHR43767">
    <property type="entry name" value="LONG-CHAIN-FATTY-ACID--COA LIGASE"/>
    <property type="match status" value="1"/>
</dbReference>
<dbReference type="AlphaFoldDB" id="A0A419ETT4"/>
<comment type="caution">
    <text evidence="2">The sequence shown here is derived from an EMBL/GenBank/DDBJ whole genome shotgun (WGS) entry which is preliminary data.</text>
</comment>
<accession>A0A419ETT4</accession>
<evidence type="ECO:0000259" key="1">
    <source>
        <dbReference type="Pfam" id="PF13193"/>
    </source>
</evidence>
<dbReference type="EMBL" id="QZKI01000104">
    <property type="protein sequence ID" value="RJP67384.1"/>
    <property type="molecule type" value="Genomic_DNA"/>
</dbReference>
<dbReference type="PANTHER" id="PTHR43767:SF1">
    <property type="entry name" value="NONRIBOSOMAL PEPTIDE SYNTHASE PES1 (EUROFUNG)-RELATED"/>
    <property type="match status" value="1"/>
</dbReference>
<sequence>MHSCEGSACARRHRIHCHWRVDAVWKAVVAAIGVPDARKGEVINAFIVASDERKDDITAEEIIEWAKDRISSYKVPQAIEFRDSLPMSGVRKTLRRILVEEERRKGQ</sequence>
<organism evidence="2 3">
    <name type="scientific">Candidatus Abyssobacteria bacterium SURF_17</name>
    <dbReference type="NCBI Taxonomy" id="2093361"/>
    <lineage>
        <taxon>Bacteria</taxon>
        <taxon>Pseudomonadati</taxon>
        <taxon>Candidatus Hydrogenedentota</taxon>
        <taxon>Candidatus Abyssobacteria</taxon>
    </lineage>
</organism>
<name>A0A419ETT4_9BACT</name>
<protein>
    <recommendedName>
        <fullName evidence="1">AMP-binding enzyme C-terminal domain-containing protein</fullName>
    </recommendedName>
</protein>
<dbReference type="InterPro" id="IPR045851">
    <property type="entry name" value="AMP-bd_C_sf"/>
</dbReference>
<dbReference type="GO" id="GO:0016878">
    <property type="term" value="F:acid-thiol ligase activity"/>
    <property type="evidence" value="ECO:0007669"/>
    <property type="project" value="UniProtKB-ARBA"/>
</dbReference>
<evidence type="ECO:0000313" key="3">
    <source>
        <dbReference type="Proteomes" id="UP000285961"/>
    </source>
</evidence>
<dbReference type="InterPro" id="IPR025110">
    <property type="entry name" value="AMP-bd_C"/>
</dbReference>
<gene>
    <name evidence="2" type="ORF">C4532_14550</name>
</gene>
<dbReference type="InterPro" id="IPR050237">
    <property type="entry name" value="ATP-dep_AMP-bd_enzyme"/>
</dbReference>
<proteinExistence type="predicted"/>
<dbReference type="Gene3D" id="3.30.300.30">
    <property type="match status" value="1"/>
</dbReference>
<dbReference type="SUPFAM" id="SSF56801">
    <property type="entry name" value="Acetyl-CoA synthetase-like"/>
    <property type="match status" value="1"/>
</dbReference>
<feature type="domain" description="AMP-binding enzyme C-terminal" evidence="1">
    <location>
        <begin position="29"/>
        <end position="90"/>
    </location>
</feature>
<dbReference type="Pfam" id="PF13193">
    <property type="entry name" value="AMP-binding_C"/>
    <property type="match status" value="1"/>
</dbReference>
<evidence type="ECO:0000313" key="2">
    <source>
        <dbReference type="EMBL" id="RJP67384.1"/>
    </source>
</evidence>
<reference evidence="2 3" key="1">
    <citation type="journal article" date="2017" name="ISME J.">
        <title>Energy and carbon metabolisms in a deep terrestrial subsurface fluid microbial community.</title>
        <authorList>
            <person name="Momper L."/>
            <person name="Jungbluth S.P."/>
            <person name="Lee M.D."/>
            <person name="Amend J.P."/>
        </authorList>
    </citation>
    <scope>NUCLEOTIDE SEQUENCE [LARGE SCALE GENOMIC DNA]</scope>
    <source>
        <strain evidence="2">SURF_17</strain>
    </source>
</reference>